<evidence type="ECO:0000256" key="1">
    <source>
        <dbReference type="ARBA" id="ARBA00022448"/>
    </source>
</evidence>
<dbReference type="Pfam" id="PF03968">
    <property type="entry name" value="LptD_N"/>
    <property type="match status" value="1"/>
</dbReference>
<evidence type="ECO:0000259" key="5">
    <source>
        <dbReference type="Pfam" id="PF03968"/>
    </source>
</evidence>
<dbReference type="GO" id="GO:0015920">
    <property type="term" value="P:lipopolysaccharide transport"/>
    <property type="evidence" value="ECO:0007669"/>
    <property type="project" value="InterPro"/>
</dbReference>
<evidence type="ECO:0000256" key="2">
    <source>
        <dbReference type="ARBA" id="ARBA00022729"/>
    </source>
</evidence>
<evidence type="ECO:0000256" key="4">
    <source>
        <dbReference type="SAM" id="SignalP"/>
    </source>
</evidence>
<dbReference type="AlphaFoldDB" id="A0AAU6PGJ4"/>
<dbReference type="InterPro" id="IPR005653">
    <property type="entry name" value="OstA-like_N"/>
</dbReference>
<dbReference type="GO" id="GO:0017089">
    <property type="term" value="F:glycolipid transfer activity"/>
    <property type="evidence" value="ECO:0007669"/>
    <property type="project" value="TreeGrafter"/>
</dbReference>
<dbReference type="PANTHER" id="PTHR36504:SF1">
    <property type="entry name" value="LIPOPOLYSACCHARIDE EXPORT SYSTEM PROTEIN LPTA"/>
    <property type="match status" value="1"/>
</dbReference>
<dbReference type="InterPro" id="IPR014340">
    <property type="entry name" value="LptA"/>
</dbReference>
<dbReference type="InterPro" id="IPR052037">
    <property type="entry name" value="LPS_export_LptA"/>
</dbReference>
<evidence type="ECO:0000313" key="6">
    <source>
        <dbReference type="EMBL" id="WXU00138.1"/>
    </source>
</evidence>
<dbReference type="PANTHER" id="PTHR36504">
    <property type="entry name" value="LIPOPOLYSACCHARIDE EXPORT SYSTEM PROTEIN LPTA"/>
    <property type="match status" value="1"/>
</dbReference>
<feature type="chain" id="PRO_5043750122" evidence="4">
    <location>
        <begin position="18"/>
        <end position="159"/>
    </location>
</feature>
<reference evidence="6" key="1">
    <citation type="submission" date="2023-10" db="EMBL/GenBank/DDBJ databases">
        <title>The first scallop-associated chemosynthetic bacterial symbiont.</title>
        <authorList>
            <person name="Lin Y.-T."/>
            <person name="Sun J."/>
            <person name="Ip J.C.-H."/>
            <person name="He X."/>
            <person name="Gao Z.-M."/>
            <person name="Perez M."/>
            <person name="Xu T."/>
            <person name="Qian P.-Y."/>
            <person name="Qiu J.-W."/>
        </authorList>
    </citation>
    <scope>NUCLEOTIDE SEQUENCE</scope>
    <source>
        <strain evidence="6">Gill1</strain>
    </source>
</reference>
<name>A0AAU6PGJ4_9GAMM</name>
<feature type="domain" description="Organic solvent tolerance-like N-terminal" evidence="5">
    <location>
        <begin position="27"/>
        <end position="139"/>
    </location>
</feature>
<evidence type="ECO:0000256" key="3">
    <source>
        <dbReference type="ARBA" id="ARBA00022764"/>
    </source>
</evidence>
<feature type="signal peptide" evidence="4">
    <location>
        <begin position="1"/>
        <end position="17"/>
    </location>
</feature>
<keyword evidence="2 4" id="KW-0732">Signal</keyword>
<dbReference type="GO" id="GO:0001530">
    <property type="term" value="F:lipopolysaccharide binding"/>
    <property type="evidence" value="ECO:0007669"/>
    <property type="project" value="InterPro"/>
</dbReference>
<organism evidence="6">
    <name type="scientific">Catillopecten margaritatus gill symbiont</name>
    <dbReference type="NCBI Taxonomy" id="3083288"/>
    <lineage>
        <taxon>Bacteria</taxon>
        <taxon>Pseudomonadati</taxon>
        <taxon>Pseudomonadota</taxon>
        <taxon>Gammaproteobacteria</taxon>
        <taxon>sulfur-oxidizing symbionts</taxon>
    </lineage>
</organism>
<sequence>MNRIVFILLLLPFTVNALLNDRVPVDVSAYTVVIDEHSGVSVYTGNAKIVQGSLEINAEKIQIFNKNQSIVKVIATGTKKKPAHYKQNQANQPRFIEATAQNITYFIDKQFVRLKGKAHLIQGFDSFSGGVLNYDIKKDRIIAKKSKDGTQRVKFKIKL</sequence>
<dbReference type="GO" id="GO:0030288">
    <property type="term" value="C:outer membrane-bounded periplasmic space"/>
    <property type="evidence" value="ECO:0007669"/>
    <property type="project" value="TreeGrafter"/>
</dbReference>
<proteinExistence type="predicted"/>
<accession>A0AAU6PGJ4</accession>
<keyword evidence="3" id="KW-0574">Periplasm</keyword>
<gene>
    <name evidence="6" type="primary">lptA</name>
    <name evidence="6" type="ORF">Ctma_0849</name>
</gene>
<dbReference type="NCBIfam" id="TIGR03002">
    <property type="entry name" value="outer_YhbN_LptA"/>
    <property type="match status" value="1"/>
</dbReference>
<dbReference type="GO" id="GO:0009279">
    <property type="term" value="C:cell outer membrane"/>
    <property type="evidence" value="ECO:0007669"/>
    <property type="project" value="TreeGrafter"/>
</dbReference>
<dbReference type="EMBL" id="CP138327">
    <property type="protein sequence ID" value="WXU00138.1"/>
    <property type="molecule type" value="Genomic_DNA"/>
</dbReference>
<protein>
    <submittedName>
        <fullName evidence="6">Lipopolysaccharide export system protein LptA</fullName>
    </submittedName>
</protein>
<keyword evidence="1" id="KW-0813">Transport</keyword>
<dbReference type="Gene3D" id="2.60.450.10">
    <property type="entry name" value="Lipopolysaccharide (LPS) transport protein A like domain"/>
    <property type="match status" value="1"/>
</dbReference>